<name>X1KHD4_9ZZZZ</name>
<feature type="non-terminal residue" evidence="1">
    <location>
        <position position="1"/>
    </location>
</feature>
<organism evidence="1">
    <name type="scientific">marine sediment metagenome</name>
    <dbReference type="NCBI Taxonomy" id="412755"/>
    <lineage>
        <taxon>unclassified sequences</taxon>
        <taxon>metagenomes</taxon>
        <taxon>ecological metagenomes</taxon>
    </lineage>
</organism>
<gene>
    <name evidence="1" type="ORF">S03H2_58725</name>
</gene>
<sequence length="109" mass="12506">RKELSKEYISIEFFRNFRLVLEKDYKVLRRSLRLEQDPEGNVVAMTQADQSYLLRMRSNYTPQQLSILEVIAASGRGGFDFARFIAENPDIIQMQRTDTITVAKAGSGS</sequence>
<protein>
    <submittedName>
        <fullName evidence="1">Uncharacterized protein</fullName>
    </submittedName>
</protein>
<accession>X1KHD4</accession>
<evidence type="ECO:0000313" key="1">
    <source>
        <dbReference type="EMBL" id="GAH89559.1"/>
    </source>
</evidence>
<dbReference type="EMBL" id="BARU01037726">
    <property type="protein sequence ID" value="GAH89559.1"/>
    <property type="molecule type" value="Genomic_DNA"/>
</dbReference>
<comment type="caution">
    <text evidence="1">The sequence shown here is derived from an EMBL/GenBank/DDBJ whole genome shotgun (WGS) entry which is preliminary data.</text>
</comment>
<dbReference type="AlphaFoldDB" id="X1KHD4"/>
<proteinExistence type="predicted"/>
<reference evidence="1" key="1">
    <citation type="journal article" date="2014" name="Front. Microbiol.">
        <title>High frequency of phylogenetically diverse reductive dehalogenase-homologous genes in deep subseafloor sedimentary metagenomes.</title>
        <authorList>
            <person name="Kawai M."/>
            <person name="Futagami T."/>
            <person name="Toyoda A."/>
            <person name="Takaki Y."/>
            <person name="Nishi S."/>
            <person name="Hori S."/>
            <person name="Arai W."/>
            <person name="Tsubouchi T."/>
            <person name="Morono Y."/>
            <person name="Uchiyama I."/>
            <person name="Ito T."/>
            <person name="Fujiyama A."/>
            <person name="Inagaki F."/>
            <person name="Takami H."/>
        </authorList>
    </citation>
    <scope>NUCLEOTIDE SEQUENCE</scope>
    <source>
        <strain evidence="1">Expedition CK06-06</strain>
    </source>
</reference>